<comment type="caution">
    <text evidence="2">The sequence shown here is derived from an EMBL/GenBank/DDBJ whole genome shotgun (WGS) entry which is preliminary data.</text>
</comment>
<dbReference type="InterPro" id="IPR010982">
    <property type="entry name" value="Lambda_DNA-bd_dom_sf"/>
</dbReference>
<dbReference type="InterPro" id="IPR001387">
    <property type="entry name" value="Cro/C1-type_HTH"/>
</dbReference>
<dbReference type="EMBL" id="QSKO01000003">
    <property type="protein sequence ID" value="RHE77388.1"/>
    <property type="molecule type" value="Genomic_DNA"/>
</dbReference>
<dbReference type="SUPFAM" id="SSF47413">
    <property type="entry name" value="lambda repressor-like DNA-binding domains"/>
    <property type="match status" value="1"/>
</dbReference>
<accession>A0A414KKD4</accession>
<evidence type="ECO:0000313" key="3">
    <source>
        <dbReference type="Proteomes" id="UP000283928"/>
    </source>
</evidence>
<organism evidence="2 3">
    <name type="scientific">Blautia obeum</name>
    <dbReference type="NCBI Taxonomy" id="40520"/>
    <lineage>
        <taxon>Bacteria</taxon>
        <taxon>Bacillati</taxon>
        <taxon>Bacillota</taxon>
        <taxon>Clostridia</taxon>
        <taxon>Lachnospirales</taxon>
        <taxon>Lachnospiraceae</taxon>
        <taxon>Blautia</taxon>
    </lineage>
</organism>
<name>A0A414KKD4_9FIRM</name>
<gene>
    <name evidence="2" type="ORF">DW723_03155</name>
</gene>
<reference evidence="2 3" key="1">
    <citation type="submission" date="2018-08" db="EMBL/GenBank/DDBJ databases">
        <title>A genome reference for cultivated species of the human gut microbiota.</title>
        <authorList>
            <person name="Zou Y."/>
            <person name="Xue W."/>
            <person name="Luo G."/>
        </authorList>
    </citation>
    <scope>NUCLEOTIDE SEQUENCE [LARGE SCALE GENOMIC DNA]</scope>
    <source>
        <strain evidence="2 3">AM27-32LB</strain>
    </source>
</reference>
<dbReference type="Proteomes" id="UP000283928">
    <property type="component" value="Unassembled WGS sequence"/>
</dbReference>
<dbReference type="AlphaFoldDB" id="A0A414KKD4"/>
<evidence type="ECO:0000313" key="2">
    <source>
        <dbReference type="EMBL" id="RHE77388.1"/>
    </source>
</evidence>
<sequence>MMISYNPLWHTLLDRGMNKGDLKDATGLSYGTMASMGKNEPVNLKQIDRICKALNCGISDVIEYIPD</sequence>
<feature type="domain" description="HTH cro/C1-type" evidence="1">
    <location>
        <begin position="8"/>
        <end position="67"/>
    </location>
</feature>
<proteinExistence type="predicted"/>
<dbReference type="Pfam" id="PF13443">
    <property type="entry name" value="HTH_26"/>
    <property type="match status" value="1"/>
</dbReference>
<evidence type="ECO:0000259" key="1">
    <source>
        <dbReference type="Pfam" id="PF13443"/>
    </source>
</evidence>
<dbReference type="GO" id="GO:0003677">
    <property type="term" value="F:DNA binding"/>
    <property type="evidence" value="ECO:0007669"/>
    <property type="project" value="InterPro"/>
</dbReference>
<protein>
    <submittedName>
        <fullName evidence="2">XRE family transcriptional regulator</fullName>
    </submittedName>
</protein>